<organism evidence="7 8">
    <name type="scientific">Candidatus Muproteobacteria bacterium RBG_16_62_13</name>
    <dbReference type="NCBI Taxonomy" id="1817756"/>
    <lineage>
        <taxon>Bacteria</taxon>
        <taxon>Pseudomonadati</taxon>
        <taxon>Pseudomonadota</taxon>
        <taxon>Candidatus Muproteobacteria</taxon>
    </lineage>
</organism>
<dbReference type="Proteomes" id="UP000178379">
    <property type="component" value="Unassembled WGS sequence"/>
</dbReference>
<dbReference type="GO" id="GO:0046872">
    <property type="term" value="F:metal ion binding"/>
    <property type="evidence" value="ECO:0007669"/>
    <property type="project" value="UniProtKB-KW"/>
</dbReference>
<dbReference type="PANTHER" id="PTHR36303">
    <property type="entry name" value="2',3'-CYCLIC-NUCLEOTIDE 2'-PHOSPHODIESTERASE"/>
    <property type="match status" value="1"/>
</dbReference>
<feature type="binding site" evidence="6">
    <location>
        <position position="40"/>
    </location>
    <ligand>
        <name>Fe cation</name>
        <dbReference type="ChEBI" id="CHEBI:24875"/>
        <label>1</label>
    </ligand>
</feature>
<protein>
    <submittedName>
        <fullName evidence="7">Metallophosphoesterase</fullName>
    </submittedName>
</protein>
<feature type="binding site" evidence="6">
    <location>
        <position position="39"/>
    </location>
    <ligand>
        <name>Fe cation</name>
        <dbReference type="ChEBI" id="CHEBI:24875"/>
        <label>2</label>
    </ligand>
</feature>
<dbReference type="GO" id="GO:0004113">
    <property type="term" value="F:2',3'-cyclic-nucleotide 3'-phosphodiesterase activity"/>
    <property type="evidence" value="ECO:0007669"/>
    <property type="project" value="TreeGrafter"/>
</dbReference>
<feature type="binding site" evidence="6">
    <location>
        <position position="67"/>
    </location>
    <ligand>
        <name>Fe cation</name>
        <dbReference type="ChEBI" id="CHEBI:24875"/>
        <label>2</label>
    </ligand>
</feature>
<comment type="caution">
    <text evidence="7">The sequence shown here is derived from an EMBL/GenBank/DDBJ whole genome shotgun (WGS) entry which is preliminary data.</text>
</comment>
<dbReference type="PIRSF" id="PIRSF004789">
    <property type="entry name" value="DR1281"/>
    <property type="match status" value="1"/>
</dbReference>
<dbReference type="Pfam" id="PF13277">
    <property type="entry name" value="YmdB"/>
    <property type="match status" value="1"/>
</dbReference>
<evidence type="ECO:0000313" key="8">
    <source>
        <dbReference type="Proteomes" id="UP000178379"/>
    </source>
</evidence>
<reference evidence="7 8" key="1">
    <citation type="journal article" date="2016" name="Nat. Commun.">
        <title>Thousands of microbial genomes shed light on interconnected biogeochemical processes in an aquifer system.</title>
        <authorList>
            <person name="Anantharaman K."/>
            <person name="Brown C.T."/>
            <person name="Hug L.A."/>
            <person name="Sharon I."/>
            <person name="Castelle C.J."/>
            <person name="Probst A.J."/>
            <person name="Thomas B.C."/>
            <person name="Singh A."/>
            <person name="Wilkins M.J."/>
            <person name="Karaoz U."/>
            <person name="Brodie E.L."/>
            <person name="Williams K.H."/>
            <person name="Hubbard S.S."/>
            <person name="Banfield J.F."/>
        </authorList>
    </citation>
    <scope>NUCLEOTIDE SEQUENCE [LARGE SCALE GENOMIC DNA]</scope>
</reference>
<keyword evidence="3" id="KW-0408">Iron</keyword>
<evidence type="ECO:0000313" key="7">
    <source>
        <dbReference type="EMBL" id="OGI40484.1"/>
    </source>
</evidence>
<evidence type="ECO:0000256" key="2">
    <source>
        <dbReference type="ARBA" id="ARBA00022801"/>
    </source>
</evidence>
<dbReference type="InterPro" id="IPR029052">
    <property type="entry name" value="Metallo-depent_PP-like"/>
</dbReference>
<dbReference type="EMBL" id="MFSQ01000052">
    <property type="protein sequence ID" value="OGI40484.1"/>
    <property type="molecule type" value="Genomic_DNA"/>
</dbReference>
<evidence type="ECO:0000256" key="6">
    <source>
        <dbReference type="PIRSR" id="PIRSR004789-51"/>
    </source>
</evidence>
<comment type="similarity">
    <text evidence="4">Belongs to the YmdB-like family.</text>
</comment>
<name>A0A1F6T5T6_9PROT</name>
<dbReference type="AlphaFoldDB" id="A0A1F6T5T6"/>
<sequence length="274" mass="29446">MKILVIGDVMGGPGRRVLCATLPVLRERHQPDLVIANAENIAGGAGITPATAQELLDAGVDVLTNGNHAWDKSEVIDYIAREPRLLRPHNYPEDAPGSGWFIVTTTRGQRVGVLNLLGTVFMHPHLACPFRTADRVLAGKPDDVKTVIVDFHAEVTSEKTTLGFYLDGRVSAVVGTHTHVATADERILPKGTAYQTDIGMTGCCGSVIGLDVDKAIARFVKKLPAPYDLAEGPASLCGALIDVDDQSGLARSIERVRIDEANRQQAAKPFIRRA</sequence>
<feature type="binding site" evidence="6">
    <location>
        <position position="179"/>
    </location>
    <ligand>
        <name>Fe cation</name>
        <dbReference type="ChEBI" id="CHEBI:24875"/>
        <label>1</label>
    </ligand>
</feature>
<feature type="binding site" evidence="6">
    <location>
        <position position="8"/>
    </location>
    <ligand>
        <name>Fe cation</name>
        <dbReference type="ChEBI" id="CHEBI:24875"/>
        <label>1</label>
    </ligand>
</feature>
<feature type="binding site" evidence="6">
    <location>
        <position position="152"/>
    </location>
    <ligand>
        <name>Fe cation</name>
        <dbReference type="ChEBI" id="CHEBI:24875"/>
        <label>2</label>
    </ligand>
</feature>
<feature type="binding site" evidence="6">
    <location>
        <position position="177"/>
    </location>
    <ligand>
        <name>Fe cation</name>
        <dbReference type="ChEBI" id="CHEBI:24875"/>
        <label>2</label>
    </ligand>
</feature>
<dbReference type="CDD" id="cd07382">
    <property type="entry name" value="MPP_DR1281"/>
    <property type="match status" value="1"/>
</dbReference>
<evidence type="ECO:0000256" key="1">
    <source>
        <dbReference type="ARBA" id="ARBA00022723"/>
    </source>
</evidence>
<dbReference type="SUPFAM" id="SSF56300">
    <property type="entry name" value="Metallo-dependent phosphatases"/>
    <property type="match status" value="1"/>
</dbReference>
<accession>A0A1F6T5T6</accession>
<dbReference type="NCBIfam" id="TIGR00282">
    <property type="entry name" value="TIGR00282 family metallophosphoesterase"/>
    <property type="match status" value="1"/>
</dbReference>
<keyword evidence="2" id="KW-0378">Hydrolase</keyword>
<evidence type="ECO:0000256" key="4">
    <source>
        <dbReference type="ARBA" id="ARBA00061401"/>
    </source>
</evidence>
<evidence type="ECO:0000256" key="3">
    <source>
        <dbReference type="ARBA" id="ARBA00023004"/>
    </source>
</evidence>
<dbReference type="FunFam" id="3.60.21.10:FF:000016">
    <property type="entry name" value="Putative metallophosphoesterase"/>
    <property type="match status" value="1"/>
</dbReference>
<feature type="binding site" evidence="6">
    <location>
        <position position="39"/>
    </location>
    <ligand>
        <name>Fe cation</name>
        <dbReference type="ChEBI" id="CHEBI:24875"/>
        <label>1</label>
    </ligand>
</feature>
<dbReference type="Gene3D" id="3.60.21.10">
    <property type="match status" value="1"/>
</dbReference>
<dbReference type="PANTHER" id="PTHR36303:SF1">
    <property type="entry name" value="2',3'-CYCLIC-NUCLEOTIDE 2'-PHOSPHODIESTERASE"/>
    <property type="match status" value="1"/>
</dbReference>
<keyword evidence="1 6" id="KW-0479">Metal-binding</keyword>
<feature type="active site" description="Proton donor" evidence="5">
    <location>
        <position position="68"/>
    </location>
</feature>
<dbReference type="InterPro" id="IPR005235">
    <property type="entry name" value="YmdB-like"/>
</dbReference>
<gene>
    <name evidence="7" type="ORF">A2140_08660</name>
</gene>
<proteinExistence type="inferred from homology"/>
<evidence type="ECO:0000256" key="5">
    <source>
        <dbReference type="PIRSR" id="PIRSR004789-50"/>
    </source>
</evidence>